<name>A0ABN8KIC0_9HYPH</name>
<evidence type="ECO:0000313" key="2">
    <source>
        <dbReference type="Proteomes" id="UP001153050"/>
    </source>
</evidence>
<dbReference type="Proteomes" id="UP001153050">
    <property type="component" value="Unassembled WGS sequence"/>
</dbReference>
<reference evidence="1 2" key="1">
    <citation type="submission" date="2022-03" db="EMBL/GenBank/DDBJ databases">
        <authorList>
            <person name="Brunel B."/>
        </authorList>
    </citation>
    <scope>NUCLEOTIDE SEQUENCE [LARGE SCALE GENOMIC DNA]</scope>
    <source>
        <strain evidence="1">STM5069sample</strain>
    </source>
</reference>
<keyword evidence="2" id="KW-1185">Reference proteome</keyword>
<dbReference type="EMBL" id="CAKXZT010000190">
    <property type="protein sequence ID" value="CAH2409598.1"/>
    <property type="molecule type" value="Genomic_DNA"/>
</dbReference>
<sequence>MSVKQFHRGRHDTFPRERRFTAWLMQGLKPLTCLTCPLRPFAPGAATFGCHPSSRC</sequence>
<accession>A0ABN8KIC0</accession>
<organism evidence="1 2">
    <name type="scientific">Mesorhizobium escarrei</name>
    <dbReference type="NCBI Taxonomy" id="666018"/>
    <lineage>
        <taxon>Bacteria</taxon>
        <taxon>Pseudomonadati</taxon>
        <taxon>Pseudomonadota</taxon>
        <taxon>Alphaproteobacteria</taxon>
        <taxon>Hyphomicrobiales</taxon>
        <taxon>Phyllobacteriaceae</taxon>
        <taxon>Mesorhizobium</taxon>
    </lineage>
</organism>
<evidence type="ECO:0000313" key="1">
    <source>
        <dbReference type="EMBL" id="CAH2409598.1"/>
    </source>
</evidence>
<gene>
    <name evidence="1" type="ORF">MES5069_90105</name>
</gene>
<protein>
    <submittedName>
        <fullName evidence="1">Uncharacterized protein</fullName>
    </submittedName>
</protein>
<proteinExistence type="predicted"/>
<comment type="caution">
    <text evidence="1">The sequence shown here is derived from an EMBL/GenBank/DDBJ whole genome shotgun (WGS) entry which is preliminary data.</text>
</comment>